<organism evidence="1 2">
    <name type="scientific">Candidatus Electrothrix aarhusensis</name>
    <dbReference type="NCBI Taxonomy" id="1859131"/>
    <lineage>
        <taxon>Bacteria</taxon>
        <taxon>Pseudomonadati</taxon>
        <taxon>Thermodesulfobacteriota</taxon>
        <taxon>Desulfobulbia</taxon>
        <taxon>Desulfobulbales</taxon>
        <taxon>Desulfobulbaceae</taxon>
        <taxon>Candidatus Electrothrix</taxon>
    </lineage>
</organism>
<protein>
    <submittedName>
        <fullName evidence="1">Antitoxin component of toxin-antitoxin stability system, DNA-binding transcriptional repressor</fullName>
    </submittedName>
</protein>
<dbReference type="AlphaFoldDB" id="A0A444IXA3"/>
<proteinExistence type="predicted"/>
<sequence>MLTKTVDIHSARISLEEVLAAVRKGAAIIFTEGSVPLARIIPLLPSKGGRIPELHSGAVETTDDFDEPLSDKFWLGEDA</sequence>
<evidence type="ECO:0000313" key="1">
    <source>
        <dbReference type="EMBL" id="RWX45412.1"/>
    </source>
</evidence>
<keyword evidence="1" id="KW-0238">DNA-binding</keyword>
<comment type="caution">
    <text evidence="1">The sequence shown here is derived from an EMBL/GenBank/DDBJ whole genome shotgun (WGS) entry which is preliminary data.</text>
</comment>
<keyword evidence="2" id="KW-1185">Reference proteome</keyword>
<dbReference type="Proteomes" id="UP000287853">
    <property type="component" value="Unassembled WGS sequence"/>
</dbReference>
<accession>A0A444IXA3</accession>
<name>A0A444IXA3_9BACT</name>
<dbReference type="EMBL" id="MTKO01000078">
    <property type="protein sequence ID" value="RWX45412.1"/>
    <property type="molecule type" value="Genomic_DNA"/>
</dbReference>
<evidence type="ECO:0000313" key="2">
    <source>
        <dbReference type="Proteomes" id="UP000287853"/>
    </source>
</evidence>
<gene>
    <name evidence="1" type="ORF">H206_00936</name>
</gene>
<reference evidence="1 2" key="1">
    <citation type="submission" date="2017-01" db="EMBL/GenBank/DDBJ databases">
        <title>The cable genome- insights into the physiology and evolution of filamentous bacteria capable of sulfide oxidation via long distance electron transfer.</title>
        <authorList>
            <person name="Schreiber L."/>
            <person name="Bjerg J.T."/>
            <person name="Boggild A."/>
            <person name="Van De Vossenberg J."/>
            <person name="Meysman F."/>
            <person name="Nielsen L.P."/>
            <person name="Schramm A."/>
            <person name="Kjeldsen K.U."/>
        </authorList>
    </citation>
    <scope>NUCLEOTIDE SEQUENCE [LARGE SCALE GENOMIC DNA]</scope>
    <source>
        <strain evidence="1">MCF</strain>
    </source>
</reference>
<dbReference type="GO" id="GO:0003677">
    <property type="term" value="F:DNA binding"/>
    <property type="evidence" value="ECO:0007669"/>
    <property type="project" value="UniProtKB-KW"/>
</dbReference>